<reference evidence="2 3" key="1">
    <citation type="submission" date="2023-01" db="EMBL/GenBank/DDBJ databases">
        <title>Psychrosphaera sp. nov., isolated from marine algae.</title>
        <authorList>
            <person name="Bayburt H."/>
            <person name="Choi B.J."/>
            <person name="Kim J.M."/>
            <person name="Choi D.G."/>
            <person name="Jeon C.O."/>
        </authorList>
    </citation>
    <scope>NUCLEOTIDE SEQUENCE [LARGE SCALE GENOMIC DNA]</scope>
    <source>
        <strain evidence="2 3">G1-22</strain>
    </source>
</reference>
<keyword evidence="3" id="KW-1185">Reference proteome</keyword>
<feature type="domain" description="Peptidase C14 caspase" evidence="1">
    <location>
        <begin position="1"/>
        <end position="212"/>
    </location>
</feature>
<proteinExistence type="predicted"/>
<dbReference type="Gene3D" id="3.40.50.1460">
    <property type="match status" value="1"/>
</dbReference>
<protein>
    <submittedName>
        <fullName evidence="2">Caspase family protein</fullName>
    </submittedName>
</protein>
<dbReference type="PROSITE" id="PS51257">
    <property type="entry name" value="PROKAR_LIPOPROTEIN"/>
    <property type="match status" value="1"/>
</dbReference>
<evidence type="ECO:0000259" key="1">
    <source>
        <dbReference type="Pfam" id="PF00656"/>
    </source>
</evidence>
<dbReference type="RefSeq" id="WP_272180919.1">
    <property type="nucleotide sequence ID" value="NZ_JAQOMS010000002.1"/>
</dbReference>
<name>A0ABT5FD82_9GAMM</name>
<evidence type="ECO:0000313" key="3">
    <source>
        <dbReference type="Proteomes" id="UP001528411"/>
    </source>
</evidence>
<dbReference type="InterPro" id="IPR011600">
    <property type="entry name" value="Pept_C14_caspase"/>
</dbReference>
<dbReference type="InterPro" id="IPR052039">
    <property type="entry name" value="Caspase-related_regulators"/>
</dbReference>
<accession>A0ABT5FD82</accession>
<gene>
    <name evidence="2" type="ORF">PN838_12830</name>
</gene>
<organism evidence="2 3">
    <name type="scientific">Psychrosphaera algicola</name>
    <dbReference type="NCBI Taxonomy" id="3023714"/>
    <lineage>
        <taxon>Bacteria</taxon>
        <taxon>Pseudomonadati</taxon>
        <taxon>Pseudomonadota</taxon>
        <taxon>Gammaproteobacteria</taxon>
        <taxon>Alteromonadales</taxon>
        <taxon>Pseudoalteromonadaceae</taxon>
        <taxon>Psychrosphaera</taxon>
    </lineage>
</organism>
<dbReference type="Proteomes" id="UP001528411">
    <property type="component" value="Unassembled WGS sequence"/>
</dbReference>
<comment type="caution">
    <text evidence="2">The sequence shown here is derived from an EMBL/GenBank/DDBJ whole genome shotgun (WGS) entry which is preliminary data.</text>
</comment>
<dbReference type="InterPro" id="IPR029030">
    <property type="entry name" value="Caspase-like_dom_sf"/>
</dbReference>
<sequence>MRKALIVGVDYYQNANSLFGCVNDAYSVKSVLERHSDGSINFGVNLMVANGPDSAISKRDLKDNIQKLFADDSDVALFYFSGHGYIESTGGYLVTSDCNDGDDGLSLNELLTIANSSKARSKVIVLDSCHSGIAGNGIVSSEQALLSEGVTILTASSAEQYALEENGSGVFTSLLVDALNGGASNLVGEITPGSIYAHIDQSLGPWEQRPIFKTNVRSFTTLRTVQPPIPLSDLKQITELFSEPGYEFLLDPSFEPKSESPLEENTERFAILQKFNRINLVVPVGTVHMYFAAMESKACKLTVLGAHYWSLVKKERI</sequence>
<evidence type="ECO:0000313" key="2">
    <source>
        <dbReference type="EMBL" id="MDC2889495.1"/>
    </source>
</evidence>
<dbReference type="PANTHER" id="PTHR22576:SF37">
    <property type="entry name" value="MUCOSA-ASSOCIATED LYMPHOID TISSUE LYMPHOMA TRANSLOCATION PROTEIN 1"/>
    <property type="match status" value="1"/>
</dbReference>
<dbReference type="Pfam" id="PF00656">
    <property type="entry name" value="Peptidase_C14"/>
    <property type="match status" value="1"/>
</dbReference>
<dbReference type="EMBL" id="JAQOMS010000002">
    <property type="protein sequence ID" value="MDC2889495.1"/>
    <property type="molecule type" value="Genomic_DNA"/>
</dbReference>
<dbReference type="PANTHER" id="PTHR22576">
    <property type="entry name" value="MUCOSA ASSOCIATED LYMPHOID TISSUE LYMPHOMA TRANSLOCATION PROTEIN 1/PARACASPASE"/>
    <property type="match status" value="1"/>
</dbReference>
<dbReference type="SUPFAM" id="SSF52129">
    <property type="entry name" value="Caspase-like"/>
    <property type="match status" value="1"/>
</dbReference>